<name>A0ABN2W2K4_9ACTN</name>
<reference evidence="3 4" key="1">
    <citation type="journal article" date="2019" name="Int. J. Syst. Evol. Microbiol.">
        <title>The Global Catalogue of Microorganisms (GCM) 10K type strain sequencing project: providing services to taxonomists for standard genome sequencing and annotation.</title>
        <authorList>
            <consortium name="The Broad Institute Genomics Platform"/>
            <consortium name="The Broad Institute Genome Sequencing Center for Infectious Disease"/>
            <person name="Wu L."/>
            <person name="Ma J."/>
        </authorList>
    </citation>
    <scope>NUCLEOTIDE SEQUENCE [LARGE SCALE GENOMIC DNA]</scope>
    <source>
        <strain evidence="3 4">JCM 15749</strain>
    </source>
</reference>
<gene>
    <name evidence="3" type="ORF">GCM10009821_21880</name>
</gene>
<evidence type="ECO:0000313" key="3">
    <source>
        <dbReference type="EMBL" id="GAA2080952.1"/>
    </source>
</evidence>
<proteinExistence type="predicted"/>
<sequence length="178" mass="18458">MNRSSLAGPLTVLGAVAVLVVGALVGFRLLTASAEIEIVDACEDRNVAVGEPVTPALVPVDVFNASQRAGLANRVSINLQRRGFLPGQVGNSPMEVESDGVTIVTDTPEDPRVRLLAAQFGDVEFVPPAGSVSSENIVVIVGNDTNQDLVDDATTEVEADVPVSVCLPVAPEVEVESS</sequence>
<organism evidence="3 4">
    <name type="scientific">Aeromicrobium halocynthiae</name>
    <dbReference type="NCBI Taxonomy" id="560557"/>
    <lineage>
        <taxon>Bacteria</taxon>
        <taxon>Bacillati</taxon>
        <taxon>Actinomycetota</taxon>
        <taxon>Actinomycetes</taxon>
        <taxon>Propionibacteriales</taxon>
        <taxon>Nocardioidaceae</taxon>
        <taxon>Aeromicrobium</taxon>
    </lineage>
</organism>
<dbReference type="InterPro" id="IPR027381">
    <property type="entry name" value="LytR/CpsA/Psr_C"/>
</dbReference>
<evidence type="ECO:0000313" key="4">
    <source>
        <dbReference type="Proteomes" id="UP001501480"/>
    </source>
</evidence>
<feature type="domain" description="LytR/CpsA/Psr regulator C-terminal" evidence="2">
    <location>
        <begin position="58"/>
        <end position="144"/>
    </location>
</feature>
<feature type="transmembrane region" description="Helical" evidence="1">
    <location>
        <begin position="6"/>
        <end position="27"/>
    </location>
</feature>
<protein>
    <recommendedName>
        <fullName evidence="2">LytR/CpsA/Psr regulator C-terminal domain-containing protein</fullName>
    </recommendedName>
</protein>
<dbReference type="EMBL" id="BAAAPY010000007">
    <property type="protein sequence ID" value="GAA2080952.1"/>
    <property type="molecule type" value="Genomic_DNA"/>
</dbReference>
<dbReference type="Pfam" id="PF13399">
    <property type="entry name" value="LytR_C"/>
    <property type="match status" value="1"/>
</dbReference>
<dbReference type="Proteomes" id="UP001501480">
    <property type="component" value="Unassembled WGS sequence"/>
</dbReference>
<accession>A0ABN2W2K4</accession>
<comment type="caution">
    <text evidence="3">The sequence shown here is derived from an EMBL/GenBank/DDBJ whole genome shotgun (WGS) entry which is preliminary data.</text>
</comment>
<keyword evidence="4" id="KW-1185">Reference proteome</keyword>
<keyword evidence="1" id="KW-0812">Transmembrane</keyword>
<keyword evidence="1" id="KW-1133">Transmembrane helix</keyword>
<dbReference type="RefSeq" id="WP_344328239.1">
    <property type="nucleotide sequence ID" value="NZ_BAAAPY010000007.1"/>
</dbReference>
<evidence type="ECO:0000259" key="2">
    <source>
        <dbReference type="Pfam" id="PF13399"/>
    </source>
</evidence>
<dbReference type="Gene3D" id="3.30.70.2390">
    <property type="match status" value="1"/>
</dbReference>
<keyword evidence="1" id="KW-0472">Membrane</keyword>
<evidence type="ECO:0000256" key="1">
    <source>
        <dbReference type="SAM" id="Phobius"/>
    </source>
</evidence>